<protein>
    <submittedName>
        <fullName evidence="1">Uncharacterized protein</fullName>
    </submittedName>
</protein>
<dbReference type="EMBL" id="CP015124">
    <property type="protein sequence ID" value="ANP36429.1"/>
    <property type="molecule type" value="Genomic_DNA"/>
</dbReference>
<organism evidence="1 2">
    <name type="scientific">Phaeobacter gallaeciensis</name>
    <dbReference type="NCBI Taxonomy" id="60890"/>
    <lineage>
        <taxon>Bacteria</taxon>
        <taxon>Pseudomonadati</taxon>
        <taxon>Pseudomonadota</taxon>
        <taxon>Alphaproteobacteria</taxon>
        <taxon>Rhodobacterales</taxon>
        <taxon>Roseobacteraceae</taxon>
        <taxon>Phaeobacter</taxon>
    </lineage>
</organism>
<dbReference type="AlphaFoldDB" id="A0A1B0ZQH2"/>
<evidence type="ECO:0000313" key="2">
    <source>
        <dbReference type="Proteomes" id="UP000092565"/>
    </source>
</evidence>
<evidence type="ECO:0000313" key="1">
    <source>
        <dbReference type="EMBL" id="ANP36429.1"/>
    </source>
</evidence>
<gene>
    <name evidence="1" type="ORF">JL2886_01512</name>
</gene>
<keyword evidence="2" id="KW-1185">Reference proteome</keyword>
<proteinExistence type="predicted"/>
<reference evidence="1 2" key="1">
    <citation type="submission" date="2016-04" db="EMBL/GenBank/DDBJ databases">
        <authorList>
            <person name="Evans L.H."/>
            <person name="Alamgir A."/>
            <person name="Owens N."/>
            <person name="Weber N.D."/>
            <person name="Virtaneva K."/>
            <person name="Barbian K."/>
            <person name="Babar A."/>
            <person name="Rosenke K."/>
        </authorList>
    </citation>
    <scope>NUCLEOTIDE SEQUENCE [LARGE SCALE GENOMIC DNA]</scope>
    <source>
        <strain evidence="1 2">JL2886</strain>
    </source>
</reference>
<dbReference type="Proteomes" id="UP000092565">
    <property type="component" value="Chromosome"/>
</dbReference>
<accession>A0A1B0ZQH2</accession>
<name>A0A1B0ZQH2_9RHOB</name>
<sequence>MSFVPPFSFHKLQKEEAEKQMTILQAMLRFPFAGEKHHA</sequence>